<protein>
    <recommendedName>
        <fullName evidence="4">Porin</fullName>
    </recommendedName>
</protein>
<evidence type="ECO:0000313" key="2">
    <source>
        <dbReference type="EMBL" id="OAI12222.1"/>
    </source>
</evidence>
<proteinExistence type="predicted"/>
<gene>
    <name evidence="2" type="ORF">A1507_01635</name>
</gene>
<name>A0A177N2W7_9GAMM</name>
<feature type="chain" id="PRO_5008068714" description="Porin" evidence="1">
    <location>
        <begin position="26"/>
        <end position="430"/>
    </location>
</feature>
<evidence type="ECO:0008006" key="4">
    <source>
        <dbReference type="Google" id="ProtNLM"/>
    </source>
</evidence>
<accession>A0A177N2W7</accession>
<dbReference type="Proteomes" id="UP000077857">
    <property type="component" value="Unassembled WGS sequence"/>
</dbReference>
<reference evidence="2 3" key="1">
    <citation type="submission" date="2016-03" db="EMBL/GenBank/DDBJ databases">
        <authorList>
            <person name="Ploux O."/>
        </authorList>
    </citation>
    <scope>NUCLEOTIDE SEQUENCE [LARGE SCALE GENOMIC DNA]</scope>
    <source>
        <strain evidence="2 3">R-45378</strain>
    </source>
</reference>
<feature type="signal peptide" evidence="1">
    <location>
        <begin position="1"/>
        <end position="25"/>
    </location>
</feature>
<sequence>MASVNALRGLRPAVLAASLPGLAAAADNVFEFEHSFMLQSFGAIYDIAENSNLNPDNQLAQLDNFQQGTRLRSKFTARYGGFSAKLSPRFGYFLSNQADGGNVVAGEHYFQDWLVQYATDDLSLSYSRELLYWGPSLFASPSNPFFPNSNQTNPFIEPGAQDFVQLQYFHDYSNTLALIGSLARGRSTMVTPDFQRSVAVKYDHRGDDYSLSAIAGYRETDGLPQGGMFGQWTLNDSTLLYFDVGMKGKSYGLYPHASDSPLGYELAPNGDGRGWFVDFLVGGSYTFGNGDVLNLEYRHTNEGYGAADSAAYRRMAQNAAGMLQGADPNLQGLAAGTLAQASSVQIRSLNQNYLYANYRVHEIVEDLSLNVLYSQNLQDGGAQLVPIVEYNLFGQVNLAANLVFNLGGSDTEFGGYLNNIYFLGVKYYFD</sequence>
<comment type="caution">
    <text evidence="2">The sequence shown here is derived from an EMBL/GenBank/DDBJ whole genome shotgun (WGS) entry which is preliminary data.</text>
</comment>
<organism evidence="2 3">
    <name type="scientific">Methylomonas koyamae</name>
    <dbReference type="NCBI Taxonomy" id="702114"/>
    <lineage>
        <taxon>Bacteria</taxon>
        <taxon>Pseudomonadati</taxon>
        <taxon>Pseudomonadota</taxon>
        <taxon>Gammaproteobacteria</taxon>
        <taxon>Methylococcales</taxon>
        <taxon>Methylococcaceae</taxon>
        <taxon>Methylomonas</taxon>
    </lineage>
</organism>
<keyword evidence="1" id="KW-0732">Signal</keyword>
<dbReference type="EMBL" id="LUUJ01000110">
    <property type="protein sequence ID" value="OAI12222.1"/>
    <property type="molecule type" value="Genomic_DNA"/>
</dbReference>
<dbReference type="AlphaFoldDB" id="A0A177N2W7"/>
<evidence type="ECO:0000256" key="1">
    <source>
        <dbReference type="SAM" id="SignalP"/>
    </source>
</evidence>
<evidence type="ECO:0000313" key="3">
    <source>
        <dbReference type="Proteomes" id="UP000077857"/>
    </source>
</evidence>